<dbReference type="EMBL" id="QXGJ01000008">
    <property type="protein sequence ID" value="RSX50324.1"/>
    <property type="molecule type" value="Genomic_DNA"/>
</dbReference>
<keyword evidence="2" id="KW-1185">Reference proteome</keyword>
<dbReference type="AlphaFoldDB" id="A0A430FBV0"/>
<sequence length="104" mass="12486">MYYNISDWRNQSDIQVYRCALKHGIDPDDSLYVAYHPQEVLVLREDPPKMLCLGFTQSGTMLEVIVLYEEQTARWVLIHAMKLRKQYRPYLERGGYRLFERGLW</sequence>
<proteinExistence type="predicted"/>
<reference evidence="1 2" key="1">
    <citation type="submission" date="2018-09" db="EMBL/GenBank/DDBJ databases">
        <title>Characterization of the phylogenetic diversity of five novel species belonging to the genus Bifidobacterium.</title>
        <authorList>
            <person name="Lugli G.A."/>
            <person name="Duranti S."/>
            <person name="Milani C."/>
        </authorList>
    </citation>
    <scope>NUCLEOTIDE SEQUENCE [LARGE SCALE GENOMIC DNA]</scope>
    <source>
        <strain evidence="1 2">2028B</strain>
    </source>
</reference>
<organism evidence="1 2">
    <name type="scientific">Bifidobacterium callimiconis</name>
    <dbReference type="NCBI Taxonomy" id="2306973"/>
    <lineage>
        <taxon>Bacteria</taxon>
        <taxon>Bacillati</taxon>
        <taxon>Actinomycetota</taxon>
        <taxon>Actinomycetes</taxon>
        <taxon>Bifidobacteriales</taxon>
        <taxon>Bifidobacteriaceae</taxon>
        <taxon>Bifidobacterium</taxon>
    </lineage>
</organism>
<accession>A0A430FBV0</accession>
<evidence type="ECO:0000313" key="1">
    <source>
        <dbReference type="EMBL" id="RSX50324.1"/>
    </source>
</evidence>
<dbReference type="Proteomes" id="UP000288607">
    <property type="component" value="Unassembled WGS sequence"/>
</dbReference>
<protein>
    <submittedName>
        <fullName evidence="1">Toxin</fullName>
    </submittedName>
</protein>
<gene>
    <name evidence="1" type="ORF">D2E23_1647</name>
</gene>
<name>A0A430FBV0_9BIFI</name>
<evidence type="ECO:0000313" key="2">
    <source>
        <dbReference type="Proteomes" id="UP000288607"/>
    </source>
</evidence>
<dbReference type="RefSeq" id="WP_241227257.1">
    <property type="nucleotide sequence ID" value="NZ_QXGJ01000008.1"/>
</dbReference>
<comment type="caution">
    <text evidence="1">The sequence shown here is derived from an EMBL/GenBank/DDBJ whole genome shotgun (WGS) entry which is preliminary data.</text>
</comment>